<dbReference type="KEGG" id="pgr:PGTG_12007"/>
<dbReference type="EMBL" id="DS178298">
    <property type="protein sequence ID" value="EFP86051.2"/>
    <property type="molecule type" value="Genomic_DNA"/>
</dbReference>
<protein>
    <submittedName>
        <fullName evidence="1">Uncharacterized protein</fullName>
    </submittedName>
</protein>
<name>E3KP26_PUCGT</name>
<dbReference type="RefSeq" id="XP_003330470.2">
    <property type="nucleotide sequence ID" value="XM_003330422.2"/>
</dbReference>
<dbReference type="VEuPathDB" id="FungiDB:PGTG_12007"/>
<reference key="1">
    <citation type="submission" date="2007-01" db="EMBL/GenBank/DDBJ databases">
        <title>The Genome Sequence of Puccinia graminis f. sp. tritici Strain CRL 75-36-700-3.</title>
        <authorList>
            <consortium name="The Broad Institute Genome Sequencing Platform"/>
            <person name="Birren B."/>
            <person name="Lander E."/>
            <person name="Galagan J."/>
            <person name="Nusbaum C."/>
            <person name="Devon K."/>
            <person name="Cuomo C."/>
            <person name="Jaffe D."/>
            <person name="Butler J."/>
            <person name="Alvarez P."/>
            <person name="Gnerre S."/>
            <person name="Grabherr M."/>
            <person name="Mauceli E."/>
            <person name="Brockman W."/>
            <person name="Young S."/>
            <person name="LaButti K."/>
            <person name="Sykes S."/>
            <person name="DeCaprio D."/>
            <person name="Crawford M."/>
            <person name="Koehrsen M."/>
            <person name="Engels R."/>
            <person name="Montgomery P."/>
            <person name="Pearson M."/>
            <person name="Howarth C."/>
            <person name="Larson L."/>
            <person name="White J."/>
            <person name="Zeng Q."/>
            <person name="Kodira C."/>
            <person name="Yandava C."/>
            <person name="Alvarado L."/>
            <person name="O'Leary S."/>
            <person name="Szabo L."/>
            <person name="Dean R."/>
            <person name="Schein J."/>
        </authorList>
    </citation>
    <scope>NUCLEOTIDE SEQUENCE</scope>
    <source>
        <strain>CRL 75-36-700-3</strain>
    </source>
</reference>
<dbReference type="GeneID" id="10540054"/>
<organism evidence="1 2">
    <name type="scientific">Puccinia graminis f. sp. tritici (strain CRL 75-36-700-3 / race SCCL)</name>
    <name type="common">Black stem rust fungus</name>
    <dbReference type="NCBI Taxonomy" id="418459"/>
    <lineage>
        <taxon>Eukaryota</taxon>
        <taxon>Fungi</taxon>
        <taxon>Dikarya</taxon>
        <taxon>Basidiomycota</taxon>
        <taxon>Pucciniomycotina</taxon>
        <taxon>Pucciniomycetes</taxon>
        <taxon>Pucciniales</taxon>
        <taxon>Pucciniaceae</taxon>
        <taxon>Puccinia</taxon>
    </lineage>
</organism>
<dbReference type="HOGENOM" id="CLU_105965_0_0_1"/>
<gene>
    <name evidence="1" type="ORF">PGTG_12007</name>
</gene>
<reference evidence="2" key="2">
    <citation type="journal article" date="2011" name="Proc. Natl. Acad. Sci. U.S.A.">
        <title>Obligate biotrophy features unraveled by the genomic analysis of rust fungi.</title>
        <authorList>
            <person name="Duplessis S."/>
            <person name="Cuomo C.A."/>
            <person name="Lin Y.-C."/>
            <person name="Aerts A."/>
            <person name="Tisserant E."/>
            <person name="Veneault-Fourrey C."/>
            <person name="Joly D.L."/>
            <person name="Hacquard S."/>
            <person name="Amselem J."/>
            <person name="Cantarel B.L."/>
            <person name="Chiu R."/>
            <person name="Coutinho P.M."/>
            <person name="Feau N."/>
            <person name="Field M."/>
            <person name="Frey P."/>
            <person name="Gelhaye E."/>
            <person name="Goldberg J."/>
            <person name="Grabherr M.G."/>
            <person name="Kodira C.D."/>
            <person name="Kohler A."/>
            <person name="Kuees U."/>
            <person name="Lindquist E.A."/>
            <person name="Lucas S.M."/>
            <person name="Mago R."/>
            <person name="Mauceli E."/>
            <person name="Morin E."/>
            <person name="Murat C."/>
            <person name="Pangilinan J.L."/>
            <person name="Park R."/>
            <person name="Pearson M."/>
            <person name="Quesneville H."/>
            <person name="Rouhier N."/>
            <person name="Sakthikumar S."/>
            <person name="Salamov A.A."/>
            <person name="Schmutz J."/>
            <person name="Selles B."/>
            <person name="Shapiro H."/>
            <person name="Tanguay P."/>
            <person name="Tuskan G.A."/>
            <person name="Henrissat B."/>
            <person name="Van de Peer Y."/>
            <person name="Rouze P."/>
            <person name="Ellis J.G."/>
            <person name="Dodds P.N."/>
            <person name="Schein J.E."/>
            <person name="Zhong S."/>
            <person name="Hamelin R.C."/>
            <person name="Grigoriev I.V."/>
            <person name="Szabo L.J."/>
            <person name="Martin F."/>
        </authorList>
    </citation>
    <scope>NUCLEOTIDE SEQUENCE [LARGE SCALE GENOMIC DNA]</scope>
    <source>
        <strain evidence="2">CRL 75-36-700-3 / race SCCL</strain>
    </source>
</reference>
<dbReference type="AlphaFoldDB" id="E3KP26"/>
<dbReference type="Proteomes" id="UP000008783">
    <property type="component" value="Unassembled WGS sequence"/>
</dbReference>
<evidence type="ECO:0000313" key="2">
    <source>
        <dbReference type="Proteomes" id="UP000008783"/>
    </source>
</evidence>
<keyword evidence="2" id="KW-1185">Reference proteome</keyword>
<accession>E3KP26</accession>
<sequence length="135" mass="14658">MDDTSVLSFELADVETTGDVDQGGGRAPGVTVNGVGSIVHSWKKEVKDGANSATSFVVVQHDVNNNTVDKITVTYVFSENTILMPHWVDFGVGNKLWVVGRLELAGQGSDGRHMASTSVRLNETCMNWFKCLKLD</sequence>
<evidence type="ECO:0000313" key="1">
    <source>
        <dbReference type="EMBL" id="EFP86051.2"/>
    </source>
</evidence>
<dbReference type="InParanoid" id="E3KP26"/>
<proteinExistence type="predicted"/>